<evidence type="ECO:0000256" key="2">
    <source>
        <dbReference type="HAMAP-Rule" id="MF_02213"/>
    </source>
</evidence>
<dbReference type="GO" id="GO:0009252">
    <property type="term" value="P:peptidoglycan biosynthetic process"/>
    <property type="evidence" value="ECO:0007669"/>
    <property type="project" value="UniProtKB-UniRule"/>
</dbReference>
<dbReference type="GO" id="GO:0004359">
    <property type="term" value="F:glutaminase activity"/>
    <property type="evidence" value="ECO:0007669"/>
    <property type="project" value="UniProtKB-UniRule"/>
</dbReference>
<dbReference type="EMBL" id="DXGE01000005">
    <property type="protein sequence ID" value="HIW85058.1"/>
    <property type="molecule type" value="Genomic_DNA"/>
</dbReference>
<dbReference type="PANTHER" id="PTHR21343">
    <property type="entry name" value="DETHIOBIOTIN SYNTHETASE"/>
    <property type="match status" value="1"/>
</dbReference>
<feature type="domain" description="CobB/CobQ-like glutamine amidotransferase" evidence="3">
    <location>
        <begin position="2"/>
        <end position="196"/>
    </location>
</feature>
<comment type="similarity">
    <text evidence="2">Belongs to the CobB/CobQ family. GatD subfamily.</text>
</comment>
<feature type="active site" description="Nucleophile" evidence="2">
    <location>
        <position position="92"/>
    </location>
</feature>
<dbReference type="Gene3D" id="3.40.50.880">
    <property type="match status" value="1"/>
</dbReference>
<keyword evidence="2" id="KW-0436">Ligase</keyword>
<dbReference type="GO" id="GO:0009236">
    <property type="term" value="P:cobalamin biosynthetic process"/>
    <property type="evidence" value="ECO:0007669"/>
    <property type="project" value="InterPro"/>
</dbReference>
<reference evidence="4" key="2">
    <citation type="submission" date="2021-04" db="EMBL/GenBank/DDBJ databases">
        <authorList>
            <person name="Gilroy R."/>
        </authorList>
    </citation>
    <scope>NUCLEOTIDE SEQUENCE</scope>
    <source>
        <strain evidence="4">421</strain>
    </source>
</reference>
<keyword evidence="2" id="KW-0961">Cell wall biogenesis/degradation</keyword>
<comment type="pathway">
    <text evidence="2">Cell wall biogenesis; peptidoglycan biosynthesis.</text>
</comment>
<comment type="catalytic activity">
    <reaction evidence="2">
        <text>beta-D-GlcNAc-(1-&gt;4)-Mur2Ac(oyl-L-Ala-gamma-D-Glu-L-Lys-D-Ala-D-Ala)-di-trans,octa-cis-undecaprenyl diphosphate + L-glutamine + ATP + H2O = beta-D-GlcNAc-(1-&gt;4)-Mur2Ac(oyl-L-Ala-D-isoglutaminyl-L-Lys-D-Ala-D-Ala)-di-trans,octa-cis-undecaprenyl diphosphate + L-glutamate + ADP + phosphate + H(+)</text>
        <dbReference type="Rhea" id="RHEA:57928"/>
        <dbReference type="ChEBI" id="CHEBI:15377"/>
        <dbReference type="ChEBI" id="CHEBI:15378"/>
        <dbReference type="ChEBI" id="CHEBI:29985"/>
        <dbReference type="ChEBI" id="CHEBI:30616"/>
        <dbReference type="ChEBI" id="CHEBI:43474"/>
        <dbReference type="ChEBI" id="CHEBI:58359"/>
        <dbReference type="ChEBI" id="CHEBI:60033"/>
        <dbReference type="ChEBI" id="CHEBI:62233"/>
        <dbReference type="ChEBI" id="CHEBI:456216"/>
        <dbReference type="EC" id="6.3.5.13"/>
    </reaction>
</comment>
<evidence type="ECO:0000313" key="4">
    <source>
        <dbReference type="EMBL" id="HIW85058.1"/>
    </source>
</evidence>
<comment type="function">
    <text evidence="2">The lipid II isoglutaminyl synthase complex catalyzes the formation of alpha-D-isoglutamine in the cell wall lipid II stem peptide. The GatD subunit catalyzes the hydrolysis of glutamine to glutamate and ammonia. The resulting ammonia molecule is channeled to the active site of MurT.</text>
</comment>
<dbReference type="PANTHER" id="PTHR21343:SF9">
    <property type="entry name" value="LIPID II ISOGLUTAMINYL SYNTHASE (GLUTAMINE-HYDROLYZING) SUBUNIT GATD"/>
    <property type="match status" value="1"/>
</dbReference>
<feature type="active site" evidence="2">
    <location>
        <position position="189"/>
    </location>
</feature>
<organism evidence="4 5">
    <name type="scientific">Candidatus Eubacterium faecipullorum</name>
    <dbReference type="NCBI Taxonomy" id="2838571"/>
    <lineage>
        <taxon>Bacteria</taxon>
        <taxon>Bacillati</taxon>
        <taxon>Bacillota</taxon>
        <taxon>Clostridia</taxon>
        <taxon>Eubacteriales</taxon>
        <taxon>Eubacteriaceae</taxon>
        <taxon>Eubacterium</taxon>
    </lineage>
</organism>
<dbReference type="InterPro" id="IPR043702">
    <property type="entry name" value="Lipid_II_synth_GatD"/>
</dbReference>
<sequence>MNIAHLYPDLLNLYGDSGNILCLQKRCAWRGIECAVTPLVCGRDFDFSSYDLIFIGGGQDREQKLVLSDLTLKKCSSLGNAVQSGAVVLAICGGYQLLGKFYETAAGERLDFTGILDLYTCAGEKRLIGNYEFKTAEKIRIIGFENHSGRTFLGSGVAPLGRVLKGFGNNGADKTEGARYKNTFCTYCHGPVLPKNPDFADMLIKTALERRYDEVELAPLDCSQELLARRQIRDLYI</sequence>
<proteinExistence type="inferred from homology"/>
<dbReference type="EC" id="3.5.1.2" evidence="2"/>
<dbReference type="GO" id="GO:0140282">
    <property type="term" value="F:carbon-nitrogen ligase activity on lipid II"/>
    <property type="evidence" value="ECO:0007669"/>
    <property type="project" value="UniProtKB-UniRule"/>
</dbReference>
<reference evidence="4" key="1">
    <citation type="journal article" date="2021" name="PeerJ">
        <title>Extensive microbial diversity within the chicken gut microbiome revealed by metagenomics and culture.</title>
        <authorList>
            <person name="Gilroy R."/>
            <person name="Ravi A."/>
            <person name="Getino M."/>
            <person name="Pursley I."/>
            <person name="Horton D.L."/>
            <person name="Alikhan N.F."/>
            <person name="Baker D."/>
            <person name="Gharbi K."/>
            <person name="Hall N."/>
            <person name="Watson M."/>
            <person name="Adriaenssens E.M."/>
            <person name="Foster-Nyarko E."/>
            <person name="Jarju S."/>
            <person name="Secka A."/>
            <person name="Antonio M."/>
            <person name="Oren A."/>
            <person name="Chaudhuri R.R."/>
            <person name="La Ragione R."/>
            <person name="Hildebrand F."/>
            <person name="Pallen M.J."/>
        </authorList>
    </citation>
    <scope>NUCLEOTIDE SEQUENCE</scope>
    <source>
        <strain evidence="4">421</strain>
    </source>
</reference>
<dbReference type="GO" id="GO:0071555">
    <property type="term" value="P:cell wall organization"/>
    <property type="evidence" value="ECO:0007669"/>
    <property type="project" value="UniProtKB-KW"/>
</dbReference>
<keyword evidence="2" id="KW-0573">Peptidoglycan synthesis</keyword>
<dbReference type="PROSITE" id="PS51274">
    <property type="entry name" value="GATASE_COBBQ"/>
    <property type="match status" value="1"/>
</dbReference>
<dbReference type="EC" id="6.3.5.13" evidence="2"/>
<dbReference type="InterPro" id="IPR011698">
    <property type="entry name" value="GATase_3"/>
</dbReference>
<keyword evidence="2" id="KW-0133">Cell shape</keyword>
<dbReference type="InterPro" id="IPR033949">
    <property type="entry name" value="CobQ_GATase1"/>
</dbReference>
<comment type="caution">
    <text evidence="4">The sequence shown here is derived from an EMBL/GenBank/DDBJ whole genome shotgun (WGS) entry which is preliminary data.</text>
</comment>
<dbReference type="GO" id="GO:0008360">
    <property type="term" value="P:regulation of cell shape"/>
    <property type="evidence" value="ECO:0007669"/>
    <property type="project" value="UniProtKB-KW"/>
</dbReference>
<accession>A0A9D1RDH4</accession>
<dbReference type="Pfam" id="PF07685">
    <property type="entry name" value="GATase_3"/>
    <property type="match status" value="1"/>
</dbReference>
<dbReference type="CDD" id="cd01750">
    <property type="entry name" value="GATase1_CobQ"/>
    <property type="match status" value="1"/>
</dbReference>
<dbReference type="AlphaFoldDB" id="A0A9D1RDH4"/>
<keyword evidence="2" id="KW-0378">Hydrolase</keyword>
<comment type="subunit">
    <text evidence="2">Forms a heterodimer with MurT.</text>
</comment>
<evidence type="ECO:0000259" key="3">
    <source>
        <dbReference type="Pfam" id="PF07685"/>
    </source>
</evidence>
<dbReference type="HAMAP" id="MF_02213">
    <property type="entry name" value="Lipid_II_synth_GatD"/>
    <property type="match status" value="1"/>
</dbReference>
<evidence type="ECO:0000256" key="1">
    <source>
        <dbReference type="ARBA" id="ARBA00022962"/>
    </source>
</evidence>
<protein>
    <recommendedName>
        <fullName evidence="2">Lipid II isoglutaminyl synthase (glutamine-hydrolyzing) subunit GatD</fullName>
        <ecNumber evidence="2">6.3.5.13</ecNumber>
    </recommendedName>
    <alternativeName>
        <fullName evidence="2">Lipid II isoglutaminyl synthase glutaminase subunit</fullName>
        <ecNumber evidence="2">3.5.1.2</ecNumber>
    </alternativeName>
</protein>
<dbReference type="Proteomes" id="UP000824205">
    <property type="component" value="Unassembled WGS sequence"/>
</dbReference>
<keyword evidence="1 2" id="KW-0315">Glutamine amidotransferase</keyword>
<name>A0A9D1RDH4_9FIRM</name>
<gene>
    <name evidence="2" type="primary">gatD</name>
    <name evidence="4" type="ORF">IAA48_01035</name>
</gene>
<dbReference type="SUPFAM" id="SSF52317">
    <property type="entry name" value="Class I glutamine amidotransferase-like"/>
    <property type="match status" value="1"/>
</dbReference>
<comment type="catalytic activity">
    <reaction evidence="2">
        <text>L-glutamine + H2O = L-glutamate + NH4(+)</text>
        <dbReference type="Rhea" id="RHEA:15889"/>
        <dbReference type="ChEBI" id="CHEBI:15377"/>
        <dbReference type="ChEBI" id="CHEBI:28938"/>
        <dbReference type="ChEBI" id="CHEBI:29985"/>
        <dbReference type="ChEBI" id="CHEBI:58359"/>
        <dbReference type="EC" id="3.5.1.2"/>
    </reaction>
</comment>
<dbReference type="InterPro" id="IPR029062">
    <property type="entry name" value="Class_I_gatase-like"/>
</dbReference>
<feature type="binding site" evidence="2">
    <location>
        <position position="126"/>
    </location>
    <ligand>
        <name>substrate</name>
    </ligand>
</feature>
<evidence type="ECO:0000313" key="5">
    <source>
        <dbReference type="Proteomes" id="UP000824205"/>
    </source>
</evidence>